<dbReference type="EMBL" id="CP098807">
    <property type="protein sequence ID" value="USJ24233.1"/>
    <property type="molecule type" value="Genomic_DNA"/>
</dbReference>
<dbReference type="GO" id="GO:0006401">
    <property type="term" value="P:RNA catabolic process"/>
    <property type="evidence" value="ECO:0007669"/>
    <property type="project" value="TreeGrafter"/>
</dbReference>
<protein>
    <submittedName>
        <fullName evidence="4">Ribonuclease T(2)</fullName>
    </submittedName>
</protein>
<evidence type="ECO:0000313" key="5">
    <source>
        <dbReference type="Proteomes" id="UP001055460"/>
    </source>
</evidence>
<proteinExistence type="inferred from homology"/>
<dbReference type="Pfam" id="PF00445">
    <property type="entry name" value="Ribonuclease_T2"/>
    <property type="match status" value="1"/>
</dbReference>
<dbReference type="PANTHER" id="PTHR11240">
    <property type="entry name" value="RIBONUCLEASE T2"/>
    <property type="match status" value="1"/>
</dbReference>
<dbReference type="InterPro" id="IPR036430">
    <property type="entry name" value="RNase_T2-like_sf"/>
</dbReference>
<dbReference type="CDD" id="cd01062">
    <property type="entry name" value="RNase_T2_prok"/>
    <property type="match status" value="1"/>
</dbReference>
<sequence length="238" mass="25950">MRSFRKTRRLLPALFVAAALIGCSDQNTEKAPTATGTQATKAAVTVPVGSVFDFYVLSLSWSPTWCGDNDPKGKSSQCEVGGNRGLIVHGLWPQNERGYPDFCPTRQSDRVPSSLGKQYLDLIPSMGLIGHQWRKHGTCSGLSQEEYFAVTRAAWDRLTLPSELAPPPQEKGLRVAAIEDALVAKNPGMTKDAVAVTCEGSRLEEIRICFDKSLNFRACPAVDRQACRKESVSLPPAL</sequence>
<keyword evidence="3" id="KW-0732">Signal</keyword>
<dbReference type="InterPro" id="IPR001568">
    <property type="entry name" value="RNase_T2-like"/>
</dbReference>
<organism evidence="4 5">
    <name type="scientific">Ensifer adhaerens</name>
    <name type="common">Sinorhizobium morelense</name>
    <dbReference type="NCBI Taxonomy" id="106592"/>
    <lineage>
        <taxon>Bacteria</taxon>
        <taxon>Pseudomonadati</taxon>
        <taxon>Pseudomonadota</taxon>
        <taxon>Alphaproteobacteria</taxon>
        <taxon>Hyphomicrobiales</taxon>
        <taxon>Rhizobiaceae</taxon>
        <taxon>Sinorhizobium/Ensifer group</taxon>
        <taxon>Ensifer</taxon>
    </lineage>
</organism>
<dbReference type="OrthoDB" id="4720638at2"/>
<dbReference type="InterPro" id="IPR039378">
    <property type="entry name" value="RNase_T2_prok"/>
</dbReference>
<dbReference type="Gene3D" id="3.90.730.10">
    <property type="entry name" value="Ribonuclease T2-like"/>
    <property type="match status" value="1"/>
</dbReference>
<evidence type="ECO:0000256" key="1">
    <source>
        <dbReference type="ARBA" id="ARBA00007469"/>
    </source>
</evidence>
<evidence type="ECO:0000256" key="2">
    <source>
        <dbReference type="RuleBase" id="RU004328"/>
    </source>
</evidence>
<dbReference type="AlphaFoldDB" id="A0A9Q9DA33"/>
<comment type="similarity">
    <text evidence="1 2">Belongs to the RNase T2 family.</text>
</comment>
<name>A0A9Q9DA33_ENSAD</name>
<evidence type="ECO:0000313" key="4">
    <source>
        <dbReference type="EMBL" id="USJ24233.1"/>
    </source>
</evidence>
<evidence type="ECO:0000256" key="3">
    <source>
        <dbReference type="SAM" id="SignalP"/>
    </source>
</evidence>
<accession>A0A9Q9DA33</accession>
<dbReference type="GO" id="GO:0003723">
    <property type="term" value="F:RNA binding"/>
    <property type="evidence" value="ECO:0007669"/>
    <property type="project" value="InterPro"/>
</dbReference>
<dbReference type="PROSITE" id="PS51257">
    <property type="entry name" value="PROKAR_LIPOPROTEIN"/>
    <property type="match status" value="1"/>
</dbReference>
<reference evidence="4" key="1">
    <citation type="submission" date="2022-06" db="EMBL/GenBank/DDBJ databases">
        <title>Physiological and biochemical characterization and genomic elucidation of a strain of the genus Ensifer adhaerens M8 that combines arsenic oxidation and chromium reduction.</title>
        <authorList>
            <person name="Li X."/>
            <person name="Yu c."/>
        </authorList>
    </citation>
    <scope>NUCLEOTIDE SEQUENCE</scope>
    <source>
        <strain evidence="4">M8</strain>
    </source>
</reference>
<dbReference type="PROSITE" id="PS00530">
    <property type="entry name" value="RNASE_T2_1"/>
    <property type="match status" value="1"/>
</dbReference>
<dbReference type="SUPFAM" id="SSF55895">
    <property type="entry name" value="Ribonuclease Rh-like"/>
    <property type="match status" value="1"/>
</dbReference>
<dbReference type="RefSeq" id="WP_090294587.1">
    <property type="nucleotide sequence ID" value="NZ_CAXURO020000001.1"/>
</dbReference>
<dbReference type="PANTHER" id="PTHR11240:SF22">
    <property type="entry name" value="RIBONUCLEASE T2"/>
    <property type="match status" value="1"/>
</dbReference>
<feature type="chain" id="PRO_5040165047" evidence="3">
    <location>
        <begin position="22"/>
        <end position="238"/>
    </location>
</feature>
<feature type="signal peptide" evidence="3">
    <location>
        <begin position="1"/>
        <end position="21"/>
    </location>
</feature>
<gene>
    <name evidence="4" type="ORF">NE863_04375</name>
</gene>
<dbReference type="InterPro" id="IPR018188">
    <property type="entry name" value="RNase_T2_His_AS_1"/>
</dbReference>
<dbReference type="Proteomes" id="UP001055460">
    <property type="component" value="Chromosome"/>
</dbReference>
<dbReference type="GO" id="GO:0033897">
    <property type="term" value="F:ribonuclease T2 activity"/>
    <property type="evidence" value="ECO:0007669"/>
    <property type="project" value="InterPro"/>
</dbReference>